<comment type="caution">
    <text evidence="1">The sequence shown here is derived from an EMBL/GenBank/DDBJ whole genome shotgun (WGS) entry which is preliminary data.</text>
</comment>
<dbReference type="Proteomes" id="UP000827976">
    <property type="component" value="Chromosome 14"/>
</dbReference>
<organism evidence="1 2">
    <name type="scientific">Dioscorea alata</name>
    <name type="common">Purple yam</name>
    <dbReference type="NCBI Taxonomy" id="55571"/>
    <lineage>
        <taxon>Eukaryota</taxon>
        <taxon>Viridiplantae</taxon>
        <taxon>Streptophyta</taxon>
        <taxon>Embryophyta</taxon>
        <taxon>Tracheophyta</taxon>
        <taxon>Spermatophyta</taxon>
        <taxon>Magnoliopsida</taxon>
        <taxon>Liliopsida</taxon>
        <taxon>Dioscoreales</taxon>
        <taxon>Dioscoreaceae</taxon>
        <taxon>Dioscorea</taxon>
    </lineage>
</organism>
<protein>
    <submittedName>
        <fullName evidence="1">Acyl-CoA thioesterase protein</fullName>
        <ecNumber evidence="1">3.1.2.2</ecNumber>
    </submittedName>
</protein>
<sequence>MQNCIKGSRFVHNLNKNLVFRVLAVENLKKRSDLRLSMDCERIDREAVIEFLGEVSLLQRLPSSSLKKIADFVQVRYFDSGQHVVHKGEKGEGLYLIWDGKACSSGSPEVLVGNHSDIQLKQYDYFGYCTTGSDYEVNVIALSKLICLVLRHENSHLLHPKSIWNADEMHEGIALVQHILSLEPQEVDIFHGHTLPEAPSFGHVFGGQLIGQALAAATKTVSYLKPVHSFHSYFLVAGETNAPIIYEVYRANDGQNFATRQVAAKQHGKIIFILVASFQKDEAGFEHQDLMPHVDAPETFKSIEELSESHESGPLPVFYGNAFSEKISGIWPIDIRLCEPSNPEERYKPSLKYWLKVRGELSDEQALHRCALTFASDFFFGSISLKPHLRKEMKILALSLDHSIWFHRPVKADDWLLFVIEAPSSCGGRGLSTGRMFNQKGELVMSITQEALLREVKPTNRAPRAKM</sequence>
<dbReference type="EMBL" id="CM037024">
    <property type="protein sequence ID" value="KAH7663017.1"/>
    <property type="molecule type" value="Genomic_DNA"/>
</dbReference>
<reference evidence="2" key="1">
    <citation type="journal article" date="2022" name="Nat. Commun.">
        <title>Chromosome evolution and the genetic basis of agronomically important traits in greater yam.</title>
        <authorList>
            <person name="Bredeson J.V."/>
            <person name="Lyons J.B."/>
            <person name="Oniyinde I.O."/>
            <person name="Okereke N.R."/>
            <person name="Kolade O."/>
            <person name="Nnabue I."/>
            <person name="Nwadili C.O."/>
            <person name="Hribova E."/>
            <person name="Parker M."/>
            <person name="Nwogha J."/>
            <person name="Shu S."/>
            <person name="Carlson J."/>
            <person name="Kariba R."/>
            <person name="Muthemba S."/>
            <person name="Knop K."/>
            <person name="Barton G.J."/>
            <person name="Sherwood A.V."/>
            <person name="Lopez-Montes A."/>
            <person name="Asiedu R."/>
            <person name="Jamnadass R."/>
            <person name="Muchugi A."/>
            <person name="Goodstein D."/>
            <person name="Egesi C.N."/>
            <person name="Featherston J."/>
            <person name="Asfaw A."/>
            <person name="Simpson G.G."/>
            <person name="Dolezel J."/>
            <person name="Hendre P.S."/>
            <person name="Van Deynze A."/>
            <person name="Kumar P.L."/>
            <person name="Obidiegwu J.E."/>
            <person name="Bhattacharjee R."/>
            <person name="Rokhsar D.S."/>
        </authorList>
    </citation>
    <scope>NUCLEOTIDE SEQUENCE [LARGE SCALE GENOMIC DNA]</scope>
    <source>
        <strain evidence="2">cv. TDa95/00328</strain>
    </source>
</reference>
<proteinExistence type="predicted"/>
<name>A0ACB7UQS7_DIOAL</name>
<keyword evidence="1" id="KW-0378">Hydrolase</keyword>
<dbReference type="EC" id="3.1.2.2" evidence="1"/>
<keyword evidence="2" id="KW-1185">Reference proteome</keyword>
<evidence type="ECO:0000313" key="2">
    <source>
        <dbReference type="Proteomes" id="UP000827976"/>
    </source>
</evidence>
<evidence type="ECO:0000313" key="1">
    <source>
        <dbReference type="EMBL" id="KAH7663017.1"/>
    </source>
</evidence>
<accession>A0ACB7UQS7</accession>
<gene>
    <name evidence="1" type="ORF">IHE45_14G025400</name>
</gene>